<dbReference type="Proteomes" id="UP000058012">
    <property type="component" value="Unassembled WGS sequence"/>
</dbReference>
<dbReference type="InterPro" id="IPR029069">
    <property type="entry name" value="HotDog_dom_sf"/>
</dbReference>
<accession>A0A117UTX3</accession>
<dbReference type="RefSeq" id="WP_067911536.1">
    <property type="nucleotide sequence ID" value="NZ_KQ954245.1"/>
</dbReference>
<dbReference type="Gene3D" id="3.10.129.10">
    <property type="entry name" value="Hotdog Thioesterase"/>
    <property type="match status" value="1"/>
</dbReference>
<comment type="caution">
    <text evidence="2">The sequence shown here is derived from an EMBL/GenBank/DDBJ whole genome shotgun (WGS) entry which is preliminary data.</text>
</comment>
<dbReference type="AlphaFoldDB" id="A0A117UTX3"/>
<organism evidence="2 3">
    <name type="scientific">Novosphingobium fuchskuhlense</name>
    <dbReference type="NCBI Taxonomy" id="1117702"/>
    <lineage>
        <taxon>Bacteria</taxon>
        <taxon>Pseudomonadati</taxon>
        <taxon>Pseudomonadota</taxon>
        <taxon>Alphaproteobacteria</taxon>
        <taxon>Sphingomonadales</taxon>
        <taxon>Sphingomonadaceae</taxon>
        <taxon>Novosphingobium</taxon>
    </lineage>
</organism>
<proteinExistence type="predicted"/>
<gene>
    <name evidence="2" type="ORF">AQZ52_13205</name>
</gene>
<dbReference type="STRING" id="1117702.AQZ52_13205"/>
<dbReference type="SUPFAM" id="SSF54637">
    <property type="entry name" value="Thioesterase/thiol ester dehydrase-isomerase"/>
    <property type="match status" value="2"/>
</dbReference>
<dbReference type="InterPro" id="IPR039569">
    <property type="entry name" value="FAS1-like_DH_region"/>
</dbReference>
<evidence type="ECO:0000259" key="1">
    <source>
        <dbReference type="Pfam" id="PF13452"/>
    </source>
</evidence>
<name>A0A117UTX3_9SPHN</name>
<evidence type="ECO:0000313" key="3">
    <source>
        <dbReference type="Proteomes" id="UP000058012"/>
    </source>
</evidence>
<sequence length="286" mass="30712">MADFAPWIGREERRRDILTPGLLTRWCATLDRAEPADQTAPQGLHWCLCPPDAPTAELGPDGHPKRDDSPGSLLPPLPLERRMWAAGAAEFVAPIPVGAGIERRTRVLAITEKNGGTGPLVFAELAHETLADGVVAIRETQTLVYRDAPPPGSPLAPPPLAEGRFDATAWDATREVLPTSALLFRYSALTFNTHRIHYDHPYATGTEGYRGLVVHGPLIATLLLDLARRTLGSETALARFSFRAVSPAIADEALHLALKHEDGGLILAAHAADGRQIMAAKAVPAP</sequence>
<feature type="domain" description="FAS1-like dehydratase" evidence="1">
    <location>
        <begin position="23"/>
        <end position="135"/>
    </location>
</feature>
<dbReference type="PANTHER" id="PTHR28152:SF1">
    <property type="entry name" value="HYDROXYACYL-THIOESTER DEHYDRATASE TYPE 2, MITOCHONDRIAL"/>
    <property type="match status" value="1"/>
</dbReference>
<dbReference type="Pfam" id="PF13452">
    <property type="entry name" value="FAS1_DH_region"/>
    <property type="match status" value="1"/>
</dbReference>
<dbReference type="EMBL" id="LLZS01000008">
    <property type="protein sequence ID" value="KUR70791.1"/>
    <property type="molecule type" value="Genomic_DNA"/>
</dbReference>
<protein>
    <recommendedName>
        <fullName evidence="1">FAS1-like dehydratase domain-containing protein</fullName>
    </recommendedName>
</protein>
<dbReference type="InterPro" id="IPR052741">
    <property type="entry name" value="Mitochondrial_HTD2"/>
</dbReference>
<keyword evidence="3" id="KW-1185">Reference proteome</keyword>
<dbReference type="OrthoDB" id="7183822at2"/>
<dbReference type="PANTHER" id="PTHR28152">
    <property type="entry name" value="HYDROXYACYL-THIOESTER DEHYDRATASE TYPE 2, MITOCHONDRIAL"/>
    <property type="match status" value="1"/>
</dbReference>
<evidence type="ECO:0000313" key="2">
    <source>
        <dbReference type="EMBL" id="KUR70791.1"/>
    </source>
</evidence>
<dbReference type="GO" id="GO:0019171">
    <property type="term" value="F:(3R)-hydroxyacyl-[acyl-carrier-protein] dehydratase activity"/>
    <property type="evidence" value="ECO:0007669"/>
    <property type="project" value="TreeGrafter"/>
</dbReference>
<reference evidence="2 3" key="1">
    <citation type="submission" date="2015-10" db="EMBL/GenBank/DDBJ databases">
        <title>Draft genome sequence of Novosphingobium fuchskuhlense DSM 25065 isolated from a surface water sample of the southwest basin of Lake Grosse Fuchskuhle.</title>
        <authorList>
            <person name="Ruckert C."/>
            <person name="Winkler A."/>
            <person name="Glaeser J."/>
            <person name="Grossart H.-P."/>
            <person name="Kalinowski J."/>
            <person name="Glaeser S."/>
        </authorList>
    </citation>
    <scope>NUCLEOTIDE SEQUENCE [LARGE SCALE GENOMIC DNA]</scope>
    <source>
        <strain evidence="2 3">FNE08-7</strain>
    </source>
</reference>